<gene>
    <name evidence="1" type="ORF">GDO54_015780</name>
</gene>
<dbReference type="AlphaFoldDB" id="A0AAV2ZNW6"/>
<reference evidence="1" key="1">
    <citation type="thesis" date="2020" institute="ProQuest LLC" country="789 East Eisenhower Parkway, Ann Arbor, MI, USA">
        <title>Comparative Genomics and Chromosome Evolution.</title>
        <authorList>
            <person name="Mudd A.B."/>
        </authorList>
    </citation>
    <scope>NUCLEOTIDE SEQUENCE</scope>
    <source>
        <strain evidence="1">1538</strain>
        <tissue evidence="1">Blood</tissue>
    </source>
</reference>
<comment type="caution">
    <text evidence="1">The sequence shown here is derived from an EMBL/GenBank/DDBJ whole genome shotgun (WGS) entry which is preliminary data.</text>
</comment>
<protein>
    <recommendedName>
        <fullName evidence="3">FAST kinase leucine-rich domain-containing protein</fullName>
    </recommendedName>
</protein>
<dbReference type="Proteomes" id="UP001181693">
    <property type="component" value="Unassembled WGS sequence"/>
</dbReference>
<dbReference type="EMBL" id="DYDO01000008">
    <property type="protein sequence ID" value="DBA20039.1"/>
    <property type="molecule type" value="Genomic_DNA"/>
</dbReference>
<proteinExistence type="predicted"/>
<sequence>MTSKTITYVLRTIRQLQSCNSLAGMSFPKCTRNYHLSVVTPLLSDTQTFRLAIVPSRCVSHDNSQHTEEKTFTSDGVDEPFDDSSAIPDVDHIGPLNEHFSSKTNELASSPTMSFTMIALSKCTTPREVLNVFSSPVYRKDELLEGVTKLWQTFLTRDQNQKLIERDLIVGHPNFCNLSHGIWKIASTLSPEALVRSLYVLVRLKVNQESKLIQDLLLLCQENLSSFNEVEITILANTLEWLNSDRNVNMLKFGLRLLMDLKIEEFNGVVPLLTMMKATGTTASLSLKLKFEKKALQMVDRFNVAQSENLFYILHDINFYSEHLLNACSRKLIDGIDELSYNNIVNLLSCCCKLVYSNESMFTVFGDHIMKTICLWKPQQHAFRRRDSKIIGTFLSIK</sequence>
<evidence type="ECO:0000313" key="2">
    <source>
        <dbReference type="Proteomes" id="UP001181693"/>
    </source>
</evidence>
<evidence type="ECO:0000313" key="1">
    <source>
        <dbReference type="EMBL" id="DBA20039.1"/>
    </source>
</evidence>
<accession>A0AAV2ZNW6</accession>
<organism evidence="1 2">
    <name type="scientific">Pyxicephalus adspersus</name>
    <name type="common">African bullfrog</name>
    <dbReference type="NCBI Taxonomy" id="30357"/>
    <lineage>
        <taxon>Eukaryota</taxon>
        <taxon>Metazoa</taxon>
        <taxon>Chordata</taxon>
        <taxon>Craniata</taxon>
        <taxon>Vertebrata</taxon>
        <taxon>Euteleostomi</taxon>
        <taxon>Amphibia</taxon>
        <taxon>Batrachia</taxon>
        <taxon>Anura</taxon>
        <taxon>Neobatrachia</taxon>
        <taxon>Ranoidea</taxon>
        <taxon>Pyxicephalidae</taxon>
        <taxon>Pyxicephalinae</taxon>
        <taxon>Pyxicephalus</taxon>
    </lineage>
</organism>
<keyword evidence="2" id="KW-1185">Reference proteome</keyword>
<name>A0AAV2ZNW6_PYXAD</name>
<evidence type="ECO:0008006" key="3">
    <source>
        <dbReference type="Google" id="ProtNLM"/>
    </source>
</evidence>